<proteinExistence type="predicted"/>
<comment type="caution">
    <text evidence="1">The sequence shown here is derived from an EMBL/GenBank/DDBJ whole genome shotgun (WGS) entry which is preliminary data.</text>
</comment>
<sequence>MANRVGKRRFWSPQMAQSEGGLSHKRCIASHKISIKLMYYTVIGAPMPRTKDFFKFAFGKENPSTYRTRSTDNGRRLTRISLFLCDAGITDCYTT</sequence>
<reference evidence="1 2" key="1">
    <citation type="journal article" date="2019" name="Commun. Biol.">
        <title>The bagworm genome reveals a unique fibroin gene that provides high tensile strength.</title>
        <authorList>
            <person name="Kono N."/>
            <person name="Nakamura H."/>
            <person name="Ohtoshi R."/>
            <person name="Tomita M."/>
            <person name="Numata K."/>
            <person name="Arakawa K."/>
        </authorList>
    </citation>
    <scope>NUCLEOTIDE SEQUENCE [LARGE SCALE GENOMIC DNA]</scope>
</reference>
<organism evidence="1 2">
    <name type="scientific">Eumeta variegata</name>
    <name type="common">Bagworm moth</name>
    <name type="synonym">Eumeta japonica</name>
    <dbReference type="NCBI Taxonomy" id="151549"/>
    <lineage>
        <taxon>Eukaryota</taxon>
        <taxon>Metazoa</taxon>
        <taxon>Ecdysozoa</taxon>
        <taxon>Arthropoda</taxon>
        <taxon>Hexapoda</taxon>
        <taxon>Insecta</taxon>
        <taxon>Pterygota</taxon>
        <taxon>Neoptera</taxon>
        <taxon>Endopterygota</taxon>
        <taxon>Lepidoptera</taxon>
        <taxon>Glossata</taxon>
        <taxon>Ditrysia</taxon>
        <taxon>Tineoidea</taxon>
        <taxon>Psychidae</taxon>
        <taxon>Oiketicinae</taxon>
        <taxon>Eumeta</taxon>
    </lineage>
</organism>
<dbReference type="Proteomes" id="UP000299102">
    <property type="component" value="Unassembled WGS sequence"/>
</dbReference>
<evidence type="ECO:0000313" key="1">
    <source>
        <dbReference type="EMBL" id="GBP74710.1"/>
    </source>
</evidence>
<dbReference type="AlphaFoldDB" id="A0A4C1YI33"/>
<gene>
    <name evidence="1" type="ORF">EVAR_103543_1</name>
</gene>
<name>A0A4C1YI33_EUMVA</name>
<dbReference type="EMBL" id="BGZK01001219">
    <property type="protein sequence ID" value="GBP74710.1"/>
    <property type="molecule type" value="Genomic_DNA"/>
</dbReference>
<protein>
    <submittedName>
        <fullName evidence="1">Uncharacterized protein</fullName>
    </submittedName>
</protein>
<keyword evidence="2" id="KW-1185">Reference proteome</keyword>
<accession>A0A4C1YI33</accession>
<evidence type="ECO:0000313" key="2">
    <source>
        <dbReference type="Proteomes" id="UP000299102"/>
    </source>
</evidence>